<dbReference type="RefSeq" id="WP_310519777.1">
    <property type="nucleotide sequence ID" value="NZ_BAABBS010000004.1"/>
</dbReference>
<reference evidence="2" key="1">
    <citation type="submission" date="2023-07" db="EMBL/GenBank/DDBJ databases">
        <title>Description of three actinobacteria isolated from air of manufacturing shop in a pharmaceutical factory.</title>
        <authorList>
            <person name="Zhang D.-F."/>
        </authorList>
    </citation>
    <scope>NUCLEOTIDE SEQUENCE [LARGE SCALE GENOMIC DNA]</scope>
    <source>
        <strain evidence="2">CCTCC AB 2011122</strain>
    </source>
</reference>
<dbReference type="Proteomes" id="UP001260072">
    <property type="component" value="Unassembled WGS sequence"/>
</dbReference>
<evidence type="ECO:0000313" key="1">
    <source>
        <dbReference type="EMBL" id="MDR5691132.1"/>
    </source>
</evidence>
<accession>A0ABU1FIH0</accession>
<proteinExistence type="predicted"/>
<organism evidence="1 2">
    <name type="scientific">Agromyces indicus</name>
    <dbReference type="NCBI Taxonomy" id="758919"/>
    <lineage>
        <taxon>Bacteria</taxon>
        <taxon>Bacillati</taxon>
        <taxon>Actinomycetota</taxon>
        <taxon>Actinomycetes</taxon>
        <taxon>Micrococcales</taxon>
        <taxon>Microbacteriaceae</taxon>
        <taxon>Agromyces</taxon>
    </lineage>
</organism>
<comment type="caution">
    <text evidence="1">The sequence shown here is derived from an EMBL/GenBank/DDBJ whole genome shotgun (WGS) entry which is preliminary data.</text>
</comment>
<name>A0ABU1FIH0_9MICO</name>
<protein>
    <submittedName>
        <fullName evidence="1">Uncharacterized protein</fullName>
    </submittedName>
</protein>
<evidence type="ECO:0000313" key="2">
    <source>
        <dbReference type="Proteomes" id="UP001260072"/>
    </source>
</evidence>
<gene>
    <name evidence="1" type="ORF">RH861_03565</name>
</gene>
<dbReference type="EMBL" id="JAVKGS010000001">
    <property type="protein sequence ID" value="MDR5691132.1"/>
    <property type="molecule type" value="Genomic_DNA"/>
</dbReference>
<sequence length="76" mass="8453">MYTTFAALISPMLPMLYDPTSWVRSAFHTIGRLLAANAIAAIIPASTGASMPSTLWSGRHRRVRERTQIRVVIPRT</sequence>
<keyword evidence="2" id="KW-1185">Reference proteome</keyword>